<evidence type="ECO:0000256" key="2">
    <source>
        <dbReference type="ARBA" id="ARBA00022531"/>
    </source>
</evidence>
<dbReference type="GO" id="GO:0016984">
    <property type="term" value="F:ribulose-bisphosphate carboxylase activity"/>
    <property type="evidence" value="ECO:0007669"/>
    <property type="project" value="UniProtKB-UniRule"/>
</dbReference>
<feature type="domain" description="Ribulose bisphosphate carboxylase small subunit" evidence="11">
    <location>
        <begin position="69"/>
        <end position="172"/>
    </location>
</feature>
<dbReference type="CDD" id="cd03527">
    <property type="entry name" value="RuBisCO_small"/>
    <property type="match status" value="1"/>
</dbReference>
<dbReference type="Pfam" id="PF00101">
    <property type="entry name" value="RuBisCO_small"/>
    <property type="match status" value="1"/>
</dbReference>
<keyword evidence="5" id="KW-0809">Transit peptide</keyword>
<keyword evidence="2 8" id="KW-0602">Photosynthesis</keyword>
<reference evidence="12 13" key="1">
    <citation type="journal article" date="2019" name="Nat. Plants">
        <title>Genome sequencing of Musa balbisiana reveals subgenome evolution and function divergence in polyploid bananas.</title>
        <authorList>
            <person name="Yao X."/>
        </authorList>
    </citation>
    <scope>NUCLEOTIDE SEQUENCE [LARGE SCALE GENOMIC DNA]</scope>
    <source>
        <strain evidence="13">cv. DH-PKW</strain>
        <tissue evidence="12">Leaves</tissue>
    </source>
</reference>
<dbReference type="PANTHER" id="PTHR31262">
    <property type="entry name" value="RIBULOSE BISPHOSPHATE CARBOXYLASE SMALL CHAIN 1, CHLOROPLASTIC"/>
    <property type="match status" value="1"/>
</dbReference>
<accession>A0A4S8IW32</accession>
<evidence type="ECO:0000256" key="9">
    <source>
        <dbReference type="RuleBase" id="RU003627"/>
    </source>
</evidence>
<dbReference type="Pfam" id="PF12338">
    <property type="entry name" value="RbcS"/>
    <property type="match status" value="1"/>
</dbReference>
<comment type="subunit">
    <text evidence="8 9">Heterohexadecamer of 8 large and 8 small subunits.</text>
</comment>
<dbReference type="EMBL" id="PYDT01000008">
    <property type="protein sequence ID" value="THU53058.1"/>
    <property type="molecule type" value="Genomic_DNA"/>
</dbReference>
<dbReference type="PRINTS" id="PR00152">
    <property type="entry name" value="RUBISCOSMALL"/>
</dbReference>
<dbReference type="Proteomes" id="UP000317650">
    <property type="component" value="Chromosome 10"/>
</dbReference>
<evidence type="ECO:0000256" key="3">
    <source>
        <dbReference type="ARBA" id="ARBA00022567"/>
    </source>
</evidence>
<organism evidence="12 13">
    <name type="scientific">Musa balbisiana</name>
    <name type="common">Banana</name>
    <dbReference type="NCBI Taxonomy" id="52838"/>
    <lineage>
        <taxon>Eukaryota</taxon>
        <taxon>Viridiplantae</taxon>
        <taxon>Streptophyta</taxon>
        <taxon>Embryophyta</taxon>
        <taxon>Tracheophyta</taxon>
        <taxon>Spermatophyta</taxon>
        <taxon>Magnoliopsida</taxon>
        <taxon>Liliopsida</taxon>
        <taxon>Zingiberales</taxon>
        <taxon>Musaceae</taxon>
        <taxon>Musa</taxon>
    </lineage>
</organism>
<proteinExistence type="inferred from homology"/>
<keyword evidence="3 8" id="KW-0113">Calvin cycle</keyword>
<dbReference type="STRING" id="52838.A0A4S8IW32"/>
<dbReference type="SMART" id="SM00961">
    <property type="entry name" value="RuBisCO_small"/>
    <property type="match status" value="1"/>
</dbReference>
<dbReference type="InterPro" id="IPR024680">
    <property type="entry name" value="RuBisCO_ssu_N"/>
</dbReference>
<evidence type="ECO:0000256" key="5">
    <source>
        <dbReference type="ARBA" id="ARBA00022946"/>
    </source>
</evidence>
<dbReference type="AlphaFoldDB" id="A0A4S8IW32"/>
<comment type="miscellaneous">
    <text evidence="8">The basic functional RuBisCO is composed of a large chain homodimer in a 'head-to-tail' conformation. In form I RuBisCO this homodimer is arranged in a barrel-like tetramer with the small subunits forming a tetrameric 'cap' on each end of the 'barrel'.</text>
</comment>
<protein>
    <recommendedName>
        <fullName evidence="8">Ribulose bisphosphate carboxylase small subunit, chloroplastic</fullName>
        <shortName evidence="8">RuBisCO small subunit</shortName>
    </recommendedName>
</protein>
<dbReference type="GO" id="GO:0009853">
    <property type="term" value="P:photorespiration"/>
    <property type="evidence" value="ECO:0007669"/>
    <property type="project" value="UniProtKB-UniRule"/>
</dbReference>
<dbReference type="GO" id="GO:0019253">
    <property type="term" value="P:reductive pentose-phosphate cycle"/>
    <property type="evidence" value="ECO:0007669"/>
    <property type="project" value="UniProtKB-UniRule"/>
</dbReference>
<evidence type="ECO:0000256" key="10">
    <source>
        <dbReference type="SAM" id="MobiDB-lite"/>
    </source>
</evidence>
<comment type="subcellular location">
    <subcellularLocation>
        <location evidence="8">Plastid</location>
        <location evidence="8">Chloroplast</location>
    </subcellularLocation>
</comment>
<dbReference type="Gene3D" id="3.30.190.10">
    <property type="entry name" value="Ribulose bisphosphate carboxylase, small subunit"/>
    <property type="match status" value="1"/>
</dbReference>
<evidence type="ECO:0000256" key="1">
    <source>
        <dbReference type="ARBA" id="ARBA00022528"/>
    </source>
</evidence>
<evidence type="ECO:0000256" key="6">
    <source>
        <dbReference type="ARBA" id="ARBA00023238"/>
    </source>
</evidence>
<dbReference type="SUPFAM" id="SSF55239">
    <property type="entry name" value="RuBisCO, small subunit"/>
    <property type="match status" value="1"/>
</dbReference>
<gene>
    <name evidence="8" type="primary">RBCS</name>
    <name evidence="12" type="ORF">C4D60_Mb10t10430</name>
</gene>
<dbReference type="FunFam" id="3.30.190.10:FF:000001">
    <property type="entry name" value="Ribulose bisphosphate carboxylase small chain, chloroplastic"/>
    <property type="match status" value="1"/>
</dbReference>
<evidence type="ECO:0000256" key="7">
    <source>
        <dbReference type="ARBA" id="ARBA00023300"/>
    </source>
</evidence>
<evidence type="ECO:0000259" key="11">
    <source>
        <dbReference type="SMART" id="SM00961"/>
    </source>
</evidence>
<comment type="similarity">
    <text evidence="8 9">Belongs to the RuBisCO small chain family.</text>
</comment>
<dbReference type="GO" id="GO:0009507">
    <property type="term" value="C:chloroplast"/>
    <property type="evidence" value="ECO:0007669"/>
    <property type="project" value="UniProtKB-SubCell"/>
</dbReference>
<dbReference type="InterPro" id="IPR036385">
    <property type="entry name" value="RuBisCO_ssu_sf"/>
</dbReference>
<evidence type="ECO:0000313" key="13">
    <source>
        <dbReference type="Proteomes" id="UP000317650"/>
    </source>
</evidence>
<keyword evidence="1 8" id="KW-0150">Chloroplast</keyword>
<keyword evidence="13" id="KW-1185">Reference proteome</keyword>
<name>A0A4S8IW32_MUSBA</name>
<evidence type="ECO:0000256" key="4">
    <source>
        <dbReference type="ARBA" id="ARBA00022640"/>
    </source>
</evidence>
<evidence type="ECO:0000313" key="12">
    <source>
        <dbReference type="EMBL" id="THU53058.1"/>
    </source>
</evidence>
<dbReference type="PANTHER" id="PTHR31262:SF10">
    <property type="entry name" value="RIBULOSE BISPHOSPHATE CARBOXYLASE SMALL SUBUNIT 1A, CHLOROPLASTIC-RELATED"/>
    <property type="match status" value="1"/>
</dbReference>
<keyword evidence="7 8" id="KW-0120">Carbon dioxide fixation</keyword>
<evidence type="ECO:0000256" key="8">
    <source>
        <dbReference type="HAMAP-Rule" id="MF_00860"/>
    </source>
</evidence>
<keyword evidence="4 8" id="KW-0934">Plastid</keyword>
<dbReference type="InterPro" id="IPR024681">
    <property type="entry name" value="RuBisCO_ssu"/>
</dbReference>
<feature type="region of interest" description="Disordered" evidence="10">
    <location>
        <begin position="179"/>
        <end position="226"/>
    </location>
</feature>
<dbReference type="InterPro" id="IPR000894">
    <property type="entry name" value="RuBisCO_ssu_dom"/>
</dbReference>
<comment type="function">
    <text evidence="8 9">RuBisCO catalyzes two reactions: the carboxylation of D-ribulose 1,5-bisphosphate, the primary event in carbon dioxide fixation, as well as the oxidative fragmentation of the pentose substrate. Both reactions occur simultaneously and in competition at the same active site. Although the small subunit is not catalytic it is essential for maximal activity.</text>
</comment>
<sequence>MASSMMVSSAATVSRASPAQSSMVAPFTGLKSTSAFPITRKANADLSHLPSNGGRVQCMKVWPIEGKKKFETLSYLPTLVDEALVKQIEYLLRSRWIPCLEFSHEGFVWRENHRSPGYYDGRYWTMWKLPMFGCTDAVQVVKELEECKKEYPKAFIRIIGFDNIRQVQPNRAEIGVSAVHDRAQQDQGGRSRLAADSNPSEKASLAPNAQIDTQESFKNHRDRHQH</sequence>
<comment type="caution">
    <text evidence="12">The sequence shown here is derived from an EMBL/GenBank/DDBJ whole genome shotgun (WGS) entry which is preliminary data.</text>
</comment>
<keyword evidence="6 8" id="KW-0601">Photorespiration</keyword>
<dbReference type="HAMAP" id="MF_00859">
    <property type="entry name" value="RuBisCO_S_bact"/>
    <property type="match status" value="1"/>
</dbReference>